<feature type="domain" description="CoA carboxyltransferase C-terminal" evidence="2">
    <location>
        <begin position="281"/>
        <end position="519"/>
    </location>
</feature>
<dbReference type="InterPro" id="IPR029045">
    <property type="entry name" value="ClpP/crotonase-like_dom_sf"/>
</dbReference>
<keyword evidence="4" id="KW-1185">Reference proteome</keyword>
<reference evidence="3 4" key="1">
    <citation type="submission" date="2016-10" db="EMBL/GenBank/DDBJ databases">
        <authorList>
            <person name="de Groot N.N."/>
        </authorList>
    </citation>
    <scope>NUCLEOTIDE SEQUENCE [LARGE SCALE GENOMIC DNA]</scope>
    <source>
        <strain evidence="3 4">DSM 19012</strain>
    </source>
</reference>
<dbReference type="InterPro" id="IPR034733">
    <property type="entry name" value="AcCoA_carboxyl_beta"/>
</dbReference>
<dbReference type="eggNOG" id="COG4799">
    <property type="taxonomic scope" value="Bacteria"/>
</dbReference>
<dbReference type="PROSITE" id="PS50989">
    <property type="entry name" value="COA_CT_CTER"/>
    <property type="match status" value="1"/>
</dbReference>
<dbReference type="Pfam" id="PF01039">
    <property type="entry name" value="Carboxyl_trans"/>
    <property type="match status" value="1"/>
</dbReference>
<dbReference type="RefSeq" id="WP_010528014.1">
    <property type="nucleotide sequence ID" value="NZ_AFSL01000069.1"/>
</dbReference>
<dbReference type="InterPro" id="IPR011762">
    <property type="entry name" value="COA_CT_N"/>
</dbReference>
<evidence type="ECO:0000313" key="4">
    <source>
        <dbReference type="Proteomes" id="UP000181976"/>
    </source>
</evidence>
<proteinExistence type="predicted"/>
<gene>
    <name evidence="3" type="ORF">SAMN05444380_12636</name>
</gene>
<dbReference type="GO" id="GO:0004485">
    <property type="term" value="F:methylcrotonoyl-CoA carboxylase activity"/>
    <property type="evidence" value="ECO:0007669"/>
    <property type="project" value="TreeGrafter"/>
</dbReference>
<dbReference type="AlphaFoldDB" id="A0A1I2F6D1"/>
<dbReference type="STRING" id="385682.SAMN05444380_12636"/>
<dbReference type="EMBL" id="FONA01000026">
    <property type="protein sequence ID" value="SFF00166.1"/>
    <property type="molecule type" value="Genomic_DNA"/>
</dbReference>
<dbReference type="InterPro" id="IPR011763">
    <property type="entry name" value="COA_CT_C"/>
</dbReference>
<evidence type="ECO:0000313" key="3">
    <source>
        <dbReference type="EMBL" id="SFF00166.1"/>
    </source>
</evidence>
<evidence type="ECO:0000259" key="1">
    <source>
        <dbReference type="PROSITE" id="PS50980"/>
    </source>
</evidence>
<feature type="domain" description="CoA carboxyltransferase N-terminal" evidence="1">
    <location>
        <begin position="22"/>
        <end position="278"/>
    </location>
</feature>
<name>A0A1I2F6D1_9BACT</name>
<dbReference type="InParanoid" id="A0A1I2F6D1"/>
<dbReference type="PANTHER" id="PTHR22855">
    <property type="entry name" value="ACETYL, PROPIONYL, PYRUVATE, AND GLUTACONYL CARBOXYLASE-RELATED"/>
    <property type="match status" value="1"/>
</dbReference>
<dbReference type="PANTHER" id="PTHR22855:SF13">
    <property type="entry name" value="METHYLCROTONOYL-COA CARBOXYLASE BETA CHAIN, MITOCHONDRIAL"/>
    <property type="match status" value="1"/>
</dbReference>
<dbReference type="GO" id="GO:0006552">
    <property type="term" value="P:L-leucine catabolic process"/>
    <property type="evidence" value="ECO:0007669"/>
    <property type="project" value="TreeGrafter"/>
</dbReference>
<dbReference type="InterPro" id="IPR045190">
    <property type="entry name" value="MCCB/AccD1-like"/>
</dbReference>
<dbReference type="SUPFAM" id="SSF52096">
    <property type="entry name" value="ClpP/crotonase"/>
    <property type="match status" value="2"/>
</dbReference>
<dbReference type="Gene3D" id="3.90.226.10">
    <property type="entry name" value="2-enoyl-CoA Hydratase, Chain A, domain 1"/>
    <property type="match status" value="2"/>
</dbReference>
<dbReference type="FunFam" id="3.90.226.10:FF:000004">
    <property type="entry name" value="Methylcrotonoyl-CoA carboxylase beta chain"/>
    <property type="match status" value="1"/>
</dbReference>
<dbReference type="Proteomes" id="UP000181976">
    <property type="component" value="Unassembled WGS sequence"/>
</dbReference>
<dbReference type="OrthoDB" id="9803706at2"/>
<evidence type="ECO:0000259" key="2">
    <source>
        <dbReference type="PROSITE" id="PS50989"/>
    </source>
</evidence>
<protein>
    <submittedName>
        <fullName evidence="3">3-methylcrotonyl-CoA carboxylase beta subunit</fullName>
    </submittedName>
</protein>
<organism evidence="3 4">
    <name type="scientific">Thermophagus xiamenensis</name>
    <dbReference type="NCBI Taxonomy" id="385682"/>
    <lineage>
        <taxon>Bacteria</taxon>
        <taxon>Pseudomonadati</taxon>
        <taxon>Bacteroidota</taxon>
        <taxon>Bacteroidia</taxon>
        <taxon>Marinilabiliales</taxon>
        <taxon>Marinilabiliaceae</taxon>
        <taxon>Thermophagus</taxon>
    </lineage>
</organism>
<dbReference type="FunFam" id="3.90.226.10:FF:000046">
    <property type="entry name" value="Geranyl-CoA carboxylase beta subunit"/>
    <property type="match status" value="1"/>
</dbReference>
<accession>A0A1I2F6D1</accession>
<sequence length="535" mass="59053">MDRLESNIDTTDQHFKNNYHTNKALVAALEERLEQISKGGPEKLRQKHLTRGKLLVRQRIEKLLDPHTPFLELSPLAAWQQYNDEFPGAGIVTGIGRIHQHNVMIIANDATVKGGTYVPETIKKHLRAQEIARENQLPCIYLVDSGGIFLPLQAEVFPDKDDFGRIFYNQARLSAEGIPQISIVMGSCTAGGAYIPAMSDETIIVRNQGTIFLAGPPLVKAATGEEVTPEELGGAEVHTSISGVADHIAENDEHALQICRNIIESLPMPPTSRHPDKFVEPPQYPKQELYGLIPSGNDSFPDVREIIIRLVDGSRFQEFKQNYGESLVTGFARIHGYKVGILANNGILFSESALKGTHFIELCNHRNIPMVFLQNITGFMVGKEYEHGGIAKNGAKMVHALANSVVPFFTIIIGGSYGAGNYAMGGRAYNPRLLFMWPNARISVMGARQAAEVLMTLKKEQAAAKGNNVPAEELKAIEEQIINKYATEGSAWYSTSRLWDDGIIDPAQTRDILGLALEMSSHSPSQVPKYGIFRM</sequence>
<dbReference type="GO" id="GO:1905202">
    <property type="term" value="C:methylcrotonoyl-CoA carboxylase complex"/>
    <property type="evidence" value="ECO:0007669"/>
    <property type="project" value="TreeGrafter"/>
</dbReference>
<dbReference type="PROSITE" id="PS50980">
    <property type="entry name" value="COA_CT_NTER"/>
    <property type="match status" value="1"/>
</dbReference>